<evidence type="ECO:0000313" key="3">
    <source>
        <dbReference type="EMBL" id="KAG2216284.1"/>
    </source>
</evidence>
<comment type="caution">
    <text evidence="3">The sequence shown here is derived from an EMBL/GenBank/DDBJ whole genome shotgun (WGS) entry which is preliminary data.</text>
</comment>
<accession>A0A8H7RR54</accession>
<feature type="region of interest" description="Disordered" evidence="2">
    <location>
        <begin position="462"/>
        <end position="585"/>
    </location>
</feature>
<dbReference type="InterPro" id="IPR029005">
    <property type="entry name" value="LIM-bd/SEUSS"/>
</dbReference>
<dbReference type="Proteomes" id="UP000646827">
    <property type="component" value="Unassembled WGS sequence"/>
</dbReference>
<gene>
    <name evidence="3" type="ORF">INT45_008857</name>
</gene>
<dbReference type="GO" id="GO:0006357">
    <property type="term" value="P:regulation of transcription by RNA polymerase II"/>
    <property type="evidence" value="ECO:0007669"/>
    <property type="project" value="TreeGrafter"/>
</dbReference>
<feature type="region of interest" description="Disordered" evidence="2">
    <location>
        <begin position="1"/>
        <end position="40"/>
    </location>
</feature>
<feature type="coiled-coil region" evidence="1">
    <location>
        <begin position="417"/>
        <end position="459"/>
    </location>
</feature>
<feature type="compositionally biased region" description="Low complexity" evidence="2">
    <location>
        <begin position="550"/>
        <end position="576"/>
    </location>
</feature>
<evidence type="ECO:0008006" key="5">
    <source>
        <dbReference type="Google" id="ProtNLM"/>
    </source>
</evidence>
<feature type="compositionally biased region" description="Low complexity" evidence="2">
    <location>
        <begin position="471"/>
        <end position="482"/>
    </location>
</feature>
<organism evidence="3 4">
    <name type="scientific">Circinella minor</name>
    <dbReference type="NCBI Taxonomy" id="1195481"/>
    <lineage>
        <taxon>Eukaryota</taxon>
        <taxon>Fungi</taxon>
        <taxon>Fungi incertae sedis</taxon>
        <taxon>Mucoromycota</taxon>
        <taxon>Mucoromycotina</taxon>
        <taxon>Mucoromycetes</taxon>
        <taxon>Mucorales</taxon>
        <taxon>Lichtheimiaceae</taxon>
        <taxon>Circinella</taxon>
    </lineage>
</organism>
<dbReference type="EMBL" id="JAEPRB010000427">
    <property type="protein sequence ID" value="KAG2216284.1"/>
    <property type="molecule type" value="Genomic_DNA"/>
</dbReference>
<dbReference type="OrthoDB" id="774557at2759"/>
<evidence type="ECO:0000256" key="2">
    <source>
        <dbReference type="SAM" id="MobiDB-lite"/>
    </source>
</evidence>
<dbReference type="Pfam" id="PF01803">
    <property type="entry name" value="LIM_bind"/>
    <property type="match status" value="2"/>
</dbReference>
<feature type="region of interest" description="Disordered" evidence="2">
    <location>
        <begin position="92"/>
        <end position="180"/>
    </location>
</feature>
<keyword evidence="1" id="KW-0175">Coiled coil</keyword>
<name>A0A8H7RR54_9FUNG</name>
<dbReference type="PANTHER" id="PTHR23110:SF81">
    <property type="entry name" value="BTB-PROTEIN-VII, ISOFORM F-RELATED"/>
    <property type="match status" value="1"/>
</dbReference>
<evidence type="ECO:0000256" key="1">
    <source>
        <dbReference type="SAM" id="Coils"/>
    </source>
</evidence>
<dbReference type="AlphaFoldDB" id="A0A8H7RR54"/>
<protein>
    <recommendedName>
        <fullName evidence="5">LIM-domain binding protein-domain-containing protein</fullName>
    </recommendedName>
</protein>
<keyword evidence="4" id="KW-1185">Reference proteome</keyword>
<reference evidence="3 4" key="1">
    <citation type="submission" date="2020-12" db="EMBL/GenBank/DDBJ databases">
        <title>Metabolic potential, ecology and presence of endohyphal bacteria is reflected in genomic diversity of Mucoromycotina.</title>
        <authorList>
            <person name="Muszewska A."/>
            <person name="Okrasinska A."/>
            <person name="Steczkiewicz K."/>
            <person name="Drgas O."/>
            <person name="Orlowska M."/>
            <person name="Perlinska-Lenart U."/>
            <person name="Aleksandrzak-Piekarczyk T."/>
            <person name="Szatraj K."/>
            <person name="Zielenkiewicz U."/>
            <person name="Pilsyk S."/>
            <person name="Malc E."/>
            <person name="Mieczkowski P."/>
            <person name="Kruszewska J.S."/>
            <person name="Biernat P."/>
            <person name="Pawlowska J."/>
        </authorList>
    </citation>
    <scope>NUCLEOTIDE SEQUENCE [LARGE SCALE GENOMIC DNA]</scope>
    <source>
        <strain evidence="3 4">CBS 142.35</strain>
    </source>
</reference>
<feature type="compositionally biased region" description="Low complexity" evidence="2">
    <location>
        <begin position="498"/>
        <end position="507"/>
    </location>
</feature>
<evidence type="ECO:0000313" key="4">
    <source>
        <dbReference type="Proteomes" id="UP000646827"/>
    </source>
</evidence>
<proteinExistence type="predicted"/>
<feature type="compositionally biased region" description="Polar residues" evidence="2">
    <location>
        <begin position="1"/>
        <end position="16"/>
    </location>
</feature>
<feature type="compositionally biased region" description="Polar residues" evidence="2">
    <location>
        <begin position="508"/>
        <end position="521"/>
    </location>
</feature>
<feature type="compositionally biased region" description="Low complexity" evidence="2">
    <location>
        <begin position="17"/>
        <end position="38"/>
    </location>
</feature>
<dbReference type="PANTHER" id="PTHR23110">
    <property type="entry name" value="BTB DOMAIN TRANSCRIPTION FACTOR"/>
    <property type="match status" value="1"/>
</dbReference>
<dbReference type="GO" id="GO:0005634">
    <property type="term" value="C:nucleus"/>
    <property type="evidence" value="ECO:0007669"/>
    <property type="project" value="TreeGrafter"/>
</dbReference>
<sequence length="585" mass="65747">MAAHSIPTNTPYQRSVPSLPSQGQPPQQQTFMQNMPQGFPQTNAQINQLYQRQIYLAQQQHHLQQQQLQAQMQQQHQQQQQQQQLQQQQQQGQQQGQQGQPQDRQRLDQQQIVSQNQNQNQQEQTPHSQQQQQQQQQQAQAQAQAQHIARSGGPFPPTPIIGNQPRTPAYPMSTNNGLVKQHLPTPAMTAAPLPNSTGVCNTSQAVLKLMQFSDRLSPGNEATELSTWTNFVDDFFTRTGSLKFTLWNASTEEKKLHNQTNEYFLSSGMLLECPRSSFIYRYDNGSLVILFGVLSVVLLLDPSSGNLKIERFDFECSKHEEFVARQSINIVSTPAKKKGKKPPPSIMPESPVSEWGVPTRILHMMLISDTAGAFGDIAFSAMVANIPPSVALKMHAHYAQDQLLRASQQMARFGPQQQQQQQQLQQQQLQQQQLQQQQLQQQQLQQHQLQQQQQQQQQQGVIPGSQQQFYPGTTIPLGTPPTFSMAGPVRMPPYTNMQQQQQQQQQQMTSSPNAVPNNATANYAHVPSPLGSSPVITNKRKPVDDDEEQQQQQSTSTTSTKAATTTTTPTTKAATTPRKKKAARK</sequence>
<feature type="compositionally biased region" description="Low complexity" evidence="2">
    <location>
        <begin position="92"/>
        <end position="146"/>
    </location>
</feature>
<dbReference type="InterPro" id="IPR051095">
    <property type="entry name" value="Dros_DevTransReg"/>
</dbReference>
<feature type="region of interest" description="Disordered" evidence="2">
    <location>
        <begin position="333"/>
        <end position="352"/>
    </location>
</feature>